<evidence type="ECO:0000313" key="3">
    <source>
        <dbReference type="Proteomes" id="UP000095287"/>
    </source>
</evidence>
<evidence type="ECO:0000313" key="4">
    <source>
        <dbReference type="WBParaSite" id="L893_g801.t1"/>
    </source>
</evidence>
<keyword evidence="3" id="KW-1185">Reference proteome</keyword>
<dbReference type="InterPro" id="IPR000535">
    <property type="entry name" value="MSP_dom"/>
</dbReference>
<name>A0A1I8AQF8_9BILA</name>
<keyword evidence="1" id="KW-0963">Cytoplasm</keyword>
<dbReference type="Gene3D" id="2.60.40.10">
    <property type="entry name" value="Immunoglobulins"/>
    <property type="match status" value="1"/>
</dbReference>
<reference evidence="4" key="1">
    <citation type="submission" date="2016-11" db="UniProtKB">
        <authorList>
            <consortium name="WormBaseParasite"/>
        </authorList>
    </citation>
    <scope>IDENTIFICATION</scope>
</reference>
<dbReference type="PANTHER" id="PTHR21513:SF19">
    <property type="entry name" value="MAJOR SPERM PROTEIN"/>
    <property type="match status" value="1"/>
</dbReference>
<dbReference type="WBParaSite" id="L893_g801.t1">
    <property type="protein sequence ID" value="L893_g801.t1"/>
    <property type="gene ID" value="L893_g801"/>
</dbReference>
<comment type="function">
    <text evidence="1">Central component in molecular interactions underlying sperm crawling. Forms an extensive filament system that extends from sperm villipoda, along the leading edge of the pseudopod.</text>
</comment>
<accession>A0A1I8AQF8</accession>
<dbReference type="Proteomes" id="UP000095287">
    <property type="component" value="Unplaced"/>
</dbReference>
<proteinExistence type="predicted"/>
<organism evidence="3 4">
    <name type="scientific">Steinernema glaseri</name>
    <dbReference type="NCBI Taxonomy" id="37863"/>
    <lineage>
        <taxon>Eukaryota</taxon>
        <taxon>Metazoa</taxon>
        <taxon>Ecdysozoa</taxon>
        <taxon>Nematoda</taxon>
        <taxon>Chromadorea</taxon>
        <taxon>Rhabditida</taxon>
        <taxon>Tylenchina</taxon>
        <taxon>Panagrolaimomorpha</taxon>
        <taxon>Strongyloidoidea</taxon>
        <taxon>Steinernematidae</taxon>
        <taxon>Steinernema</taxon>
    </lineage>
</organism>
<sequence>MEEFQRVRKARSMLALDDPVLRNLLQNAPSAPGVPRTAVVQAVPTIRTPVNAVHMAPPDSLATVPTIAPAPPTIITGYPAAVPTLAPIPVAVPTIYEVPSSAARLTSPSPLPPALQILNENKPGEPPFQLSVTPDTKVAFRSNNLCGQPLTVAMKIMNTTSHLQTFKVKTTSTDIFRVFPPIGFIRPGETVTLSITFYSLTRPEFNKHFFAVHHIRVNPGDASKPARQLWTAFSRPDGVKRIAASFEREDGTQHA</sequence>
<keyword evidence="1" id="KW-0206">Cytoskeleton</keyword>
<dbReference type="SUPFAM" id="SSF49354">
    <property type="entry name" value="PapD-like"/>
    <property type="match status" value="1"/>
</dbReference>
<evidence type="ECO:0000256" key="1">
    <source>
        <dbReference type="RuleBase" id="RU003425"/>
    </source>
</evidence>
<dbReference type="InterPro" id="IPR008962">
    <property type="entry name" value="PapD-like_sf"/>
</dbReference>
<evidence type="ECO:0000259" key="2">
    <source>
        <dbReference type="PROSITE" id="PS50202"/>
    </source>
</evidence>
<dbReference type="PROSITE" id="PS50202">
    <property type="entry name" value="MSP"/>
    <property type="match status" value="1"/>
</dbReference>
<protein>
    <recommendedName>
        <fullName evidence="1">Major sperm protein</fullName>
    </recommendedName>
</protein>
<dbReference type="InterPro" id="IPR013783">
    <property type="entry name" value="Ig-like_fold"/>
</dbReference>
<dbReference type="Pfam" id="PF00635">
    <property type="entry name" value="Motile_Sperm"/>
    <property type="match status" value="1"/>
</dbReference>
<dbReference type="AlphaFoldDB" id="A0A1I8AQF8"/>
<feature type="domain" description="MSP" evidence="2">
    <location>
        <begin position="129"/>
        <end position="248"/>
    </location>
</feature>
<dbReference type="PANTHER" id="PTHR21513">
    <property type="entry name" value="MAJOR SPERM PROTEIN"/>
    <property type="match status" value="1"/>
</dbReference>